<evidence type="ECO:0000313" key="3">
    <source>
        <dbReference type="Proteomes" id="UP000326565"/>
    </source>
</evidence>
<sequence length="77" mass="8867">MYCSRLSHFLVRSLCALVFPYHQSFFSEIGVVGLGLLWIYLIIKAIILNLFWGLREDDNACHMVHSYTGLICCILVE</sequence>
<organism evidence="2 3">
    <name type="scientific">Aspergillus leporis</name>
    <dbReference type="NCBI Taxonomy" id="41062"/>
    <lineage>
        <taxon>Eukaryota</taxon>
        <taxon>Fungi</taxon>
        <taxon>Dikarya</taxon>
        <taxon>Ascomycota</taxon>
        <taxon>Pezizomycotina</taxon>
        <taxon>Eurotiomycetes</taxon>
        <taxon>Eurotiomycetidae</taxon>
        <taxon>Eurotiales</taxon>
        <taxon>Aspergillaceae</taxon>
        <taxon>Aspergillus</taxon>
        <taxon>Aspergillus subgen. Circumdati</taxon>
    </lineage>
</organism>
<proteinExistence type="predicted"/>
<feature type="transmembrane region" description="Helical" evidence="1">
    <location>
        <begin position="29"/>
        <end position="52"/>
    </location>
</feature>
<dbReference type="AlphaFoldDB" id="A0A5N5X6I9"/>
<accession>A0A5N5X6I9</accession>
<keyword evidence="3" id="KW-1185">Reference proteome</keyword>
<reference evidence="2 3" key="1">
    <citation type="submission" date="2019-04" db="EMBL/GenBank/DDBJ databases">
        <title>Friends and foes A comparative genomics study of 23 Aspergillus species from section Flavi.</title>
        <authorList>
            <consortium name="DOE Joint Genome Institute"/>
            <person name="Kjaerbolling I."/>
            <person name="Vesth T."/>
            <person name="Frisvad J.C."/>
            <person name="Nybo J.L."/>
            <person name="Theobald S."/>
            <person name="Kildgaard S."/>
            <person name="Isbrandt T."/>
            <person name="Kuo A."/>
            <person name="Sato A."/>
            <person name="Lyhne E.K."/>
            <person name="Kogle M.E."/>
            <person name="Wiebenga A."/>
            <person name="Kun R.S."/>
            <person name="Lubbers R.J."/>
            <person name="Makela M.R."/>
            <person name="Barry K."/>
            <person name="Chovatia M."/>
            <person name="Clum A."/>
            <person name="Daum C."/>
            <person name="Haridas S."/>
            <person name="He G."/>
            <person name="LaButti K."/>
            <person name="Lipzen A."/>
            <person name="Mondo S."/>
            <person name="Riley R."/>
            <person name="Salamov A."/>
            <person name="Simmons B.A."/>
            <person name="Magnuson J.K."/>
            <person name="Henrissat B."/>
            <person name="Mortensen U.H."/>
            <person name="Larsen T.O."/>
            <person name="Devries R.P."/>
            <person name="Grigoriev I.V."/>
            <person name="Machida M."/>
            <person name="Baker S.E."/>
            <person name="Andersen M.R."/>
        </authorList>
    </citation>
    <scope>NUCLEOTIDE SEQUENCE [LARGE SCALE GENOMIC DNA]</scope>
    <source>
        <strain evidence="2 3">CBS 151.66</strain>
    </source>
</reference>
<keyword evidence="1" id="KW-1133">Transmembrane helix</keyword>
<dbReference type="EMBL" id="ML732190">
    <property type="protein sequence ID" value="KAB8075707.1"/>
    <property type="molecule type" value="Genomic_DNA"/>
</dbReference>
<protein>
    <submittedName>
        <fullName evidence="2">Uncharacterized protein</fullName>
    </submittedName>
</protein>
<keyword evidence="1" id="KW-0812">Transmembrane</keyword>
<evidence type="ECO:0000313" key="2">
    <source>
        <dbReference type="EMBL" id="KAB8075707.1"/>
    </source>
</evidence>
<keyword evidence="1" id="KW-0472">Membrane</keyword>
<evidence type="ECO:0000256" key="1">
    <source>
        <dbReference type="SAM" id="Phobius"/>
    </source>
</evidence>
<name>A0A5N5X6I9_9EURO</name>
<dbReference type="Proteomes" id="UP000326565">
    <property type="component" value="Unassembled WGS sequence"/>
</dbReference>
<gene>
    <name evidence="2" type="ORF">BDV29DRAFT_103092</name>
</gene>